<dbReference type="PANTHER" id="PTHR43132:SF2">
    <property type="entry name" value="ARSENICAL RESISTANCE OPERON REPRESSOR ARSR-RELATED"/>
    <property type="match status" value="1"/>
</dbReference>
<dbReference type="CDD" id="cd00090">
    <property type="entry name" value="HTH_ARSR"/>
    <property type="match status" value="1"/>
</dbReference>
<dbReference type="InterPro" id="IPR036388">
    <property type="entry name" value="WH-like_DNA-bd_sf"/>
</dbReference>
<dbReference type="Proteomes" id="UP000010845">
    <property type="component" value="Chromosome"/>
</dbReference>
<evidence type="ECO:0000259" key="4">
    <source>
        <dbReference type="PROSITE" id="PS50987"/>
    </source>
</evidence>
<dbReference type="SUPFAM" id="SSF46785">
    <property type="entry name" value="Winged helix' DNA-binding domain"/>
    <property type="match status" value="1"/>
</dbReference>
<gene>
    <name evidence="5" type="ORF">Thethe_01730</name>
</gene>
<dbReference type="InterPro" id="IPR036390">
    <property type="entry name" value="WH_DNA-bd_sf"/>
</dbReference>
<dbReference type="Pfam" id="PF12840">
    <property type="entry name" value="HTH_20"/>
    <property type="match status" value="1"/>
</dbReference>
<feature type="domain" description="HTH arsR-type" evidence="4">
    <location>
        <begin position="4"/>
        <end position="98"/>
    </location>
</feature>
<evidence type="ECO:0000313" key="6">
    <source>
        <dbReference type="Proteomes" id="UP000010845"/>
    </source>
</evidence>
<dbReference type="Gene3D" id="1.10.10.10">
    <property type="entry name" value="Winged helix-like DNA-binding domain superfamily/Winged helix DNA-binding domain"/>
    <property type="match status" value="1"/>
</dbReference>
<evidence type="ECO:0000256" key="1">
    <source>
        <dbReference type="ARBA" id="ARBA00023015"/>
    </source>
</evidence>
<dbReference type="GO" id="GO:0003700">
    <property type="term" value="F:DNA-binding transcription factor activity"/>
    <property type="evidence" value="ECO:0007669"/>
    <property type="project" value="InterPro"/>
</dbReference>
<evidence type="ECO:0000256" key="2">
    <source>
        <dbReference type="ARBA" id="ARBA00023125"/>
    </source>
</evidence>
<keyword evidence="3" id="KW-0804">Transcription</keyword>
<dbReference type="PANTHER" id="PTHR43132">
    <property type="entry name" value="ARSENICAL RESISTANCE OPERON REPRESSOR ARSR-RELATED"/>
    <property type="match status" value="1"/>
</dbReference>
<keyword evidence="1" id="KW-0805">Transcription regulation</keyword>
<sequence length="316" mass="35894">MEKVLIINIDESAELFKALASDSRIEILKLLKDKMLNVNDIAEQLNIPSSTATVNIQKLEEVGLIATEYQPGNRGSQKLCSRAYNKIIINLNSNNTEEEDNIINVMMPIGNYYDFKVFPTCGLLSDSGIIGLLDDTRSFYEPEHIYAQLIWFRRGYIEYRFPNKVPYGAEIKSLEISAELCSEAPFYNMDWPSDITLWVNDKEIGTWISPGDFGGERGTLTPEWWGINNTQYGSLKVWRVNGNGSYIDGNKVSDILVKDLEINNKDYINVRFGIKDDANNVGGINLFGSKFGNYEQDILMKIEYQYKQSTITPGKN</sequence>
<dbReference type="AlphaFoldDB" id="L0IKT0"/>
<dbReference type="HOGENOM" id="CLU_902760_0_0_9"/>
<proteinExistence type="predicted"/>
<reference evidence="5 6" key="1">
    <citation type="submission" date="2012-03" db="EMBL/GenBank/DDBJ databases">
        <title>Complete sequence of chromosome of Thermoanaerobacterium thermosaccharolyticum M0795.</title>
        <authorList>
            <consortium name="US DOE Joint Genome Institute"/>
            <person name="Lucas S."/>
            <person name="Han J."/>
            <person name="Lapidus A."/>
            <person name="Cheng J.-F."/>
            <person name="Goodwin L."/>
            <person name="Pitluck S."/>
            <person name="Peters L."/>
            <person name="Teshima H."/>
            <person name="Detter J.C."/>
            <person name="Han C."/>
            <person name="Tapia R."/>
            <person name="Land M."/>
            <person name="Hauser L."/>
            <person name="Kyrpides N."/>
            <person name="Ivanova N."/>
            <person name="Pagani I."/>
            <person name="Feinberg L."/>
            <person name="Folden J."/>
            <person name="Hogsett D."/>
            <person name="Shaw J."/>
            <person name="Woyke T."/>
        </authorList>
    </citation>
    <scope>NUCLEOTIDE SEQUENCE [LARGE SCALE GENOMIC DNA]</scope>
    <source>
        <strain evidence="5 6">M0795</strain>
    </source>
</reference>
<evidence type="ECO:0000256" key="3">
    <source>
        <dbReference type="ARBA" id="ARBA00023163"/>
    </source>
</evidence>
<keyword evidence="2" id="KW-0238">DNA-binding</keyword>
<dbReference type="KEGG" id="tto:Thethe_01730"/>
<dbReference type="PATRIC" id="fig|698948.3.peg.1726"/>
<dbReference type="InterPro" id="IPR001845">
    <property type="entry name" value="HTH_ArsR_DNA-bd_dom"/>
</dbReference>
<dbReference type="PROSITE" id="PS50987">
    <property type="entry name" value="HTH_ARSR_2"/>
    <property type="match status" value="1"/>
</dbReference>
<accession>L0IKT0</accession>
<dbReference type="SMART" id="SM00418">
    <property type="entry name" value="HTH_ARSR"/>
    <property type="match status" value="1"/>
</dbReference>
<protein>
    <submittedName>
        <fullName evidence="5">Putative transcriptional regulator</fullName>
    </submittedName>
</protein>
<dbReference type="GO" id="GO:0003677">
    <property type="term" value="F:DNA binding"/>
    <property type="evidence" value="ECO:0007669"/>
    <property type="project" value="UniProtKB-KW"/>
</dbReference>
<name>L0IKT0_THETR</name>
<evidence type="ECO:0000313" key="5">
    <source>
        <dbReference type="EMBL" id="AGB19354.1"/>
    </source>
</evidence>
<dbReference type="InterPro" id="IPR051011">
    <property type="entry name" value="Metal_resp_trans_reg"/>
</dbReference>
<dbReference type="InterPro" id="IPR011991">
    <property type="entry name" value="ArsR-like_HTH"/>
</dbReference>
<dbReference type="RefSeq" id="WP_015311881.1">
    <property type="nucleotide sequence ID" value="NC_019970.1"/>
</dbReference>
<dbReference type="EMBL" id="CP003066">
    <property type="protein sequence ID" value="AGB19354.1"/>
    <property type="molecule type" value="Genomic_DNA"/>
</dbReference>
<organism evidence="5 6">
    <name type="scientific">Thermoanaerobacterium thermosaccharolyticum M0795</name>
    <dbReference type="NCBI Taxonomy" id="698948"/>
    <lineage>
        <taxon>Bacteria</taxon>
        <taxon>Bacillati</taxon>
        <taxon>Bacillota</taxon>
        <taxon>Clostridia</taxon>
        <taxon>Thermoanaerobacterales</taxon>
        <taxon>Thermoanaerobacteraceae</taxon>
        <taxon>Thermoanaerobacterium</taxon>
    </lineage>
</organism>